<dbReference type="InterPro" id="IPR037532">
    <property type="entry name" value="FtsI_transpept"/>
</dbReference>
<dbReference type="Pfam" id="PF00905">
    <property type="entry name" value="Transpeptidase"/>
    <property type="match status" value="1"/>
</dbReference>
<dbReference type="GO" id="GO:0008360">
    <property type="term" value="P:regulation of cell shape"/>
    <property type="evidence" value="ECO:0007669"/>
    <property type="project" value="UniProtKB-KW"/>
</dbReference>
<proteinExistence type="inferred from homology"/>
<dbReference type="SUPFAM" id="SSF56601">
    <property type="entry name" value="beta-lactamase/transpeptidase-like"/>
    <property type="match status" value="1"/>
</dbReference>
<keyword evidence="4 16" id="KW-0132">Cell division</keyword>
<reference evidence="19 20" key="1">
    <citation type="submission" date="2016-06" db="EMBL/GenBank/DDBJ databases">
        <title>Complete genome sequence of a deep-branching marine Gamma Proteobacterium Woeseia oceani type strain XK5.</title>
        <authorList>
            <person name="Mu D."/>
            <person name="Du Z."/>
        </authorList>
    </citation>
    <scope>NUCLEOTIDE SEQUENCE [LARGE SCALE GENOMIC DNA]</scope>
    <source>
        <strain evidence="19 20">XK5</strain>
    </source>
</reference>
<evidence type="ECO:0000256" key="5">
    <source>
        <dbReference type="ARBA" id="ARBA00022645"/>
    </source>
</evidence>
<comment type="pathway">
    <text evidence="16">Cell wall biogenesis; peptidoglycan biosynthesis.</text>
</comment>
<dbReference type="InterPro" id="IPR012338">
    <property type="entry name" value="Beta-lactam/transpept-like"/>
</dbReference>
<dbReference type="Proteomes" id="UP000092695">
    <property type="component" value="Chromosome"/>
</dbReference>
<dbReference type="GO" id="GO:0000917">
    <property type="term" value="P:division septum assembly"/>
    <property type="evidence" value="ECO:0007669"/>
    <property type="project" value="UniProtKB-KW"/>
</dbReference>
<gene>
    <name evidence="16" type="primary">ftsI</name>
    <name evidence="19" type="ORF">BA177_14190</name>
</gene>
<dbReference type="UniPathway" id="UPA00219"/>
<comment type="catalytic activity">
    <reaction evidence="16">
        <text>Preferential cleavage: (Ac)2-L-Lys-D-Ala-|-D-Ala. Also transpeptidation of peptidyl-alanyl moieties that are N-acyl substituents of D-alanine.</text>
        <dbReference type="EC" id="3.4.16.4"/>
    </reaction>
</comment>
<evidence type="ECO:0000256" key="14">
    <source>
        <dbReference type="ARBA" id="ARBA00023306"/>
    </source>
</evidence>
<dbReference type="PANTHER" id="PTHR30627:SF1">
    <property type="entry name" value="PEPTIDOGLYCAN D,D-TRANSPEPTIDASE FTSI"/>
    <property type="match status" value="1"/>
</dbReference>
<keyword evidence="6 16" id="KW-0645">Protease</keyword>
<keyword evidence="7 16" id="KW-0812">Transmembrane</keyword>
<evidence type="ECO:0000313" key="20">
    <source>
        <dbReference type="Proteomes" id="UP000092695"/>
    </source>
</evidence>
<keyword evidence="2 16" id="KW-1003">Cell membrane</keyword>
<dbReference type="Pfam" id="PF03717">
    <property type="entry name" value="PBP_dimer"/>
    <property type="match status" value="1"/>
</dbReference>
<feature type="domain" description="Penicillin-binding protein dimerisation" evidence="18">
    <location>
        <begin position="62"/>
        <end position="211"/>
    </location>
</feature>
<dbReference type="Gene3D" id="3.40.710.10">
    <property type="entry name" value="DD-peptidase/beta-lactamase superfamily"/>
    <property type="match status" value="1"/>
</dbReference>
<keyword evidence="12 16" id="KW-0472">Membrane</keyword>
<dbReference type="GO" id="GO:0009002">
    <property type="term" value="F:serine-type D-Ala-D-Ala carboxypeptidase activity"/>
    <property type="evidence" value="ECO:0007669"/>
    <property type="project" value="UniProtKB-UniRule"/>
</dbReference>
<keyword evidence="20" id="KW-1185">Reference proteome</keyword>
<keyword evidence="13 16" id="KW-0717">Septation</keyword>
<comment type="function">
    <text evidence="16">Catalyzes cross-linking of the peptidoglycan cell wall at the division septum.</text>
</comment>
<dbReference type="GO" id="GO:0071555">
    <property type="term" value="P:cell wall organization"/>
    <property type="evidence" value="ECO:0007669"/>
    <property type="project" value="UniProtKB-KW"/>
</dbReference>
<dbReference type="SUPFAM" id="SSF56519">
    <property type="entry name" value="Penicillin binding protein dimerisation domain"/>
    <property type="match status" value="1"/>
</dbReference>
<keyword evidence="5 16" id="KW-0121">Carboxypeptidase</keyword>
<keyword evidence="9 16" id="KW-0133">Cell shape</keyword>
<dbReference type="EC" id="3.4.16.4" evidence="16"/>
<dbReference type="Gene3D" id="3.90.1310.10">
    <property type="entry name" value="Penicillin-binding protein 2a (Domain 2)"/>
    <property type="match status" value="1"/>
</dbReference>
<evidence type="ECO:0000256" key="6">
    <source>
        <dbReference type="ARBA" id="ARBA00022670"/>
    </source>
</evidence>
<evidence type="ECO:0000256" key="10">
    <source>
        <dbReference type="ARBA" id="ARBA00022984"/>
    </source>
</evidence>
<evidence type="ECO:0000256" key="13">
    <source>
        <dbReference type="ARBA" id="ARBA00023210"/>
    </source>
</evidence>
<dbReference type="KEGG" id="woc:BA177_14190"/>
<dbReference type="STRING" id="1548547.BA177_14190"/>
<comment type="similarity">
    <text evidence="16">Belongs to the transpeptidase family. FtsI subfamily.</text>
</comment>
<evidence type="ECO:0000256" key="16">
    <source>
        <dbReference type="HAMAP-Rule" id="MF_02080"/>
    </source>
</evidence>
<dbReference type="InterPro" id="IPR050515">
    <property type="entry name" value="Beta-lactam/transpept"/>
</dbReference>
<feature type="active site" description="Acyl-ester intermediate" evidence="16">
    <location>
        <position position="298"/>
    </location>
</feature>
<dbReference type="PANTHER" id="PTHR30627">
    <property type="entry name" value="PEPTIDOGLYCAN D,D-TRANSPEPTIDASE"/>
    <property type="match status" value="1"/>
</dbReference>
<dbReference type="GO" id="GO:0009252">
    <property type="term" value="P:peptidoglycan biosynthetic process"/>
    <property type="evidence" value="ECO:0007669"/>
    <property type="project" value="UniProtKB-UniRule"/>
</dbReference>
<dbReference type="InterPro" id="IPR005311">
    <property type="entry name" value="PBP_dimer"/>
</dbReference>
<dbReference type="InterPro" id="IPR001460">
    <property type="entry name" value="PCN-bd_Tpept"/>
</dbReference>
<name>A0A193LIC3_9GAMM</name>
<dbReference type="RefSeq" id="WP_068617278.1">
    <property type="nucleotide sequence ID" value="NZ_CP016268.1"/>
</dbReference>
<evidence type="ECO:0000256" key="2">
    <source>
        <dbReference type="ARBA" id="ARBA00022475"/>
    </source>
</evidence>
<dbReference type="GO" id="GO:0005886">
    <property type="term" value="C:plasma membrane"/>
    <property type="evidence" value="ECO:0007669"/>
    <property type="project" value="UniProtKB-UniRule"/>
</dbReference>
<evidence type="ECO:0000256" key="1">
    <source>
        <dbReference type="ARBA" id="ARBA00004370"/>
    </source>
</evidence>
<evidence type="ECO:0000256" key="12">
    <source>
        <dbReference type="ARBA" id="ARBA00023136"/>
    </source>
</evidence>
<evidence type="ECO:0000313" key="19">
    <source>
        <dbReference type="EMBL" id="ANO52188.1"/>
    </source>
</evidence>
<dbReference type="GO" id="GO:0006508">
    <property type="term" value="P:proteolysis"/>
    <property type="evidence" value="ECO:0007669"/>
    <property type="project" value="UniProtKB-KW"/>
</dbReference>
<keyword evidence="8 16" id="KW-0378">Hydrolase</keyword>
<evidence type="ECO:0000256" key="7">
    <source>
        <dbReference type="ARBA" id="ARBA00022692"/>
    </source>
</evidence>
<dbReference type="GO" id="GO:0008955">
    <property type="term" value="F:peptidoglycan glycosyltransferase activity"/>
    <property type="evidence" value="ECO:0007669"/>
    <property type="project" value="InterPro"/>
</dbReference>
<accession>A0A193LIC3</accession>
<keyword evidence="10 16" id="KW-0573">Peptidoglycan synthesis</keyword>
<dbReference type="OrthoDB" id="9766847at2"/>
<keyword evidence="3 16" id="KW-0997">Cell inner membrane</keyword>
<keyword evidence="11 16" id="KW-1133">Transmembrane helix</keyword>
<dbReference type="Gene3D" id="3.30.450.330">
    <property type="match status" value="1"/>
</dbReference>
<protein>
    <recommendedName>
        <fullName evidence="16">Peptidoglycan D,D-transpeptidase FtsI</fullName>
        <ecNumber evidence="16">3.4.16.4</ecNumber>
    </recommendedName>
    <alternativeName>
        <fullName evidence="16">Penicillin-binding protein 3</fullName>
        <shortName evidence="16">PBP-3</shortName>
    </alternativeName>
</protein>
<evidence type="ECO:0000256" key="3">
    <source>
        <dbReference type="ARBA" id="ARBA00022519"/>
    </source>
</evidence>
<dbReference type="AlphaFoldDB" id="A0A193LIC3"/>
<evidence type="ECO:0000259" key="17">
    <source>
        <dbReference type="Pfam" id="PF00905"/>
    </source>
</evidence>
<dbReference type="InterPro" id="IPR036138">
    <property type="entry name" value="PBP_dimer_sf"/>
</dbReference>
<sequence length="576" mass="62947">MSRGAETKQQTARRFVGRTVLVGTFFVFAAGSLVARAVHLQVFNKEFLNEQADTRHLRTERITAHRGAIMDRNGEALAISTPVDSIWANPQELAVAVDQVPQLANALDMDSQLLMRRITRSMNKEFLYLKRHLSPEQAHRVLALKLPGVNVIREYRRYYPAGEVAGHVLGFTSVDDDGQEGLELEFNHWLGGESGSKRVLKDRLGRSVENVESIRPPSPGKDLRTSIDLRLQYLAYRSLKSAIREFKANSGSIVILDVQTGEVLAMANQPSYNPNDRSQYSAERYRNRAITDIFEPGSSIKPLIISAALESGEYRANSLIDTSPGYVVVGAKRIEDRRNLGRVSLTTVLARSSNVGVTKVAMSLEPDQLWQTMTRFGLGSLTTSGFPGESAGLLTHFNHWRPISQATLAYGYGLSVTPLQLAHAYAAIGNGGIMRPVSLVALNEPPPGERVLSEDTALAVRRMMEEVVRPGGTGTKASVTGYRIAGKTGTAWKFTAGGYSQDRYLSIFAGLAPASDPRLAAVVIIDEPKGELYYGSDVAAPVFSDVMAESLRLLAVPPDAMPERAEGDGIMQAMSQ</sequence>
<dbReference type="HAMAP" id="MF_02080">
    <property type="entry name" value="FtsI_transpept"/>
    <property type="match status" value="1"/>
</dbReference>
<organism evidence="19 20">
    <name type="scientific">Woeseia oceani</name>
    <dbReference type="NCBI Taxonomy" id="1548547"/>
    <lineage>
        <taxon>Bacteria</taxon>
        <taxon>Pseudomonadati</taxon>
        <taxon>Pseudomonadota</taxon>
        <taxon>Gammaproteobacteria</taxon>
        <taxon>Woeseiales</taxon>
        <taxon>Woeseiaceae</taxon>
        <taxon>Woeseia</taxon>
    </lineage>
</organism>
<keyword evidence="14 16" id="KW-0131">Cell cycle</keyword>
<dbReference type="GO" id="GO:0008658">
    <property type="term" value="F:penicillin binding"/>
    <property type="evidence" value="ECO:0007669"/>
    <property type="project" value="InterPro"/>
</dbReference>
<dbReference type="GO" id="GO:0043093">
    <property type="term" value="P:FtsZ-dependent cytokinesis"/>
    <property type="evidence" value="ECO:0007669"/>
    <property type="project" value="UniProtKB-UniRule"/>
</dbReference>
<evidence type="ECO:0000256" key="9">
    <source>
        <dbReference type="ARBA" id="ARBA00022960"/>
    </source>
</evidence>
<dbReference type="EMBL" id="CP016268">
    <property type="protein sequence ID" value="ANO52188.1"/>
    <property type="molecule type" value="Genomic_DNA"/>
</dbReference>
<feature type="domain" description="Penicillin-binding protein transpeptidase" evidence="17">
    <location>
        <begin position="251"/>
        <end position="547"/>
    </location>
</feature>
<keyword evidence="15 16" id="KW-0961">Cell wall biogenesis/degradation</keyword>
<comment type="subcellular location">
    <subcellularLocation>
        <location evidence="1">Membrane</location>
    </subcellularLocation>
</comment>
<evidence type="ECO:0000256" key="8">
    <source>
        <dbReference type="ARBA" id="ARBA00022801"/>
    </source>
</evidence>
<evidence type="ECO:0000256" key="15">
    <source>
        <dbReference type="ARBA" id="ARBA00023316"/>
    </source>
</evidence>
<evidence type="ECO:0000259" key="18">
    <source>
        <dbReference type="Pfam" id="PF03717"/>
    </source>
</evidence>
<evidence type="ECO:0000256" key="4">
    <source>
        <dbReference type="ARBA" id="ARBA00022618"/>
    </source>
</evidence>
<evidence type="ECO:0000256" key="11">
    <source>
        <dbReference type="ARBA" id="ARBA00022989"/>
    </source>
</evidence>